<feature type="transmembrane region" description="Helical" evidence="3">
    <location>
        <begin position="265"/>
        <end position="283"/>
    </location>
</feature>
<feature type="region of interest" description="Disordered" evidence="2">
    <location>
        <begin position="14"/>
        <end position="36"/>
    </location>
</feature>
<feature type="transmembrane region" description="Helical" evidence="3">
    <location>
        <begin position="235"/>
        <end position="253"/>
    </location>
</feature>
<dbReference type="Proteomes" id="UP001412067">
    <property type="component" value="Unassembled WGS sequence"/>
</dbReference>
<evidence type="ECO:0000256" key="1">
    <source>
        <dbReference type="ARBA" id="ARBA00023303"/>
    </source>
</evidence>
<dbReference type="SUPFAM" id="SSF81324">
    <property type="entry name" value="Voltage-gated potassium channels"/>
    <property type="match status" value="1"/>
</dbReference>
<keyword evidence="5" id="KW-1185">Reference proteome</keyword>
<feature type="transmembrane region" description="Helical" evidence="3">
    <location>
        <begin position="295"/>
        <end position="316"/>
    </location>
</feature>
<evidence type="ECO:0000313" key="4">
    <source>
        <dbReference type="EMBL" id="KAK8944017.1"/>
    </source>
</evidence>
<keyword evidence="3" id="KW-1133">Transmembrane helix</keyword>
<keyword evidence="1" id="KW-0407">Ion channel</keyword>
<dbReference type="PANTHER" id="PTHR45651:SF50">
    <property type="entry name" value="CYCLIC NUCLEOTIDE-GATED ION CHANNEL 2"/>
    <property type="match status" value="1"/>
</dbReference>
<accession>A0ABR2LLJ5</accession>
<sequence length="402" mass="44050">MSFSDLSPGQLQISLPSYRATPSVPNARRRPPPPCSSRWFPHAIRRLIRRKNASVGDDYGINPPPTECYACTQHGTPAFHSTSCGRSQAPQWLAGAGSSLVPIGTSAGRASVASPPENVADRWAFGTVLDPRSPAVQRWNRCLLFARAAALAADPLFFYTLWAGRDGVGCVGMNRGLAAAVAAGRTCADGAHLGHVWMQLRMAYVSRESLVVGCGKLVWDPRMIAAHYLRSAKGFAFDLFVILPFPQIVFLWVLPKLIKEEEIELLITVLLSAFVFQFFPKVYHSICLMRGMQKVTGYIFGTIWWGFGLNLIAYFIASHVTFDMSGLVIVTVMLAVRTNHIPRSGIHRSPLLRILQFAPRAVRTGSAVTMMVLSVNNPAILLYIRGEENDCGACTKGFVSAL</sequence>
<protein>
    <submittedName>
        <fullName evidence="4">Cyclic nucleotide-gated ion channel 2</fullName>
    </submittedName>
</protein>
<keyword evidence="3" id="KW-0472">Membrane</keyword>
<dbReference type="PANTHER" id="PTHR45651">
    <property type="entry name" value="CYCLIC NUCLEOTIDE-GATED ION CHANNEL 15-RELATED-RELATED"/>
    <property type="match status" value="1"/>
</dbReference>
<reference evidence="4 5" key="1">
    <citation type="journal article" date="2022" name="Nat. Plants">
        <title>Genomes of leafy and leafless Platanthera orchids illuminate the evolution of mycoheterotrophy.</title>
        <authorList>
            <person name="Li M.H."/>
            <person name="Liu K.W."/>
            <person name="Li Z."/>
            <person name="Lu H.C."/>
            <person name="Ye Q.L."/>
            <person name="Zhang D."/>
            <person name="Wang J.Y."/>
            <person name="Li Y.F."/>
            <person name="Zhong Z.M."/>
            <person name="Liu X."/>
            <person name="Yu X."/>
            <person name="Liu D.K."/>
            <person name="Tu X.D."/>
            <person name="Liu B."/>
            <person name="Hao Y."/>
            <person name="Liao X.Y."/>
            <person name="Jiang Y.T."/>
            <person name="Sun W.H."/>
            <person name="Chen J."/>
            <person name="Chen Y.Q."/>
            <person name="Ai Y."/>
            <person name="Zhai J.W."/>
            <person name="Wu S.S."/>
            <person name="Zhou Z."/>
            <person name="Hsiao Y.Y."/>
            <person name="Wu W.L."/>
            <person name="Chen Y.Y."/>
            <person name="Lin Y.F."/>
            <person name="Hsu J.L."/>
            <person name="Li C.Y."/>
            <person name="Wang Z.W."/>
            <person name="Zhao X."/>
            <person name="Zhong W.Y."/>
            <person name="Ma X.K."/>
            <person name="Ma L."/>
            <person name="Huang J."/>
            <person name="Chen G.Z."/>
            <person name="Huang M.Z."/>
            <person name="Huang L."/>
            <person name="Peng D.H."/>
            <person name="Luo Y.B."/>
            <person name="Zou S.Q."/>
            <person name="Chen S.P."/>
            <person name="Lan S."/>
            <person name="Tsai W.C."/>
            <person name="Van de Peer Y."/>
            <person name="Liu Z.J."/>
        </authorList>
    </citation>
    <scope>NUCLEOTIDE SEQUENCE [LARGE SCALE GENOMIC DNA]</scope>
    <source>
        <strain evidence="4">Lor288</strain>
    </source>
</reference>
<evidence type="ECO:0000313" key="5">
    <source>
        <dbReference type="Proteomes" id="UP001412067"/>
    </source>
</evidence>
<keyword evidence="1" id="KW-0406">Ion transport</keyword>
<keyword evidence="1" id="KW-0813">Transport</keyword>
<comment type="caution">
    <text evidence="4">The sequence shown here is derived from an EMBL/GenBank/DDBJ whole genome shotgun (WGS) entry which is preliminary data.</text>
</comment>
<evidence type="ECO:0000256" key="2">
    <source>
        <dbReference type="SAM" id="MobiDB-lite"/>
    </source>
</evidence>
<name>A0ABR2LLJ5_9ASPA</name>
<dbReference type="EMBL" id="JBBWWR010000018">
    <property type="protein sequence ID" value="KAK8944017.1"/>
    <property type="molecule type" value="Genomic_DNA"/>
</dbReference>
<gene>
    <name evidence="4" type="primary">CNGC2</name>
    <name evidence="4" type="ORF">KSP40_PGU022014</name>
</gene>
<organism evidence="4 5">
    <name type="scientific">Platanthera guangdongensis</name>
    <dbReference type="NCBI Taxonomy" id="2320717"/>
    <lineage>
        <taxon>Eukaryota</taxon>
        <taxon>Viridiplantae</taxon>
        <taxon>Streptophyta</taxon>
        <taxon>Embryophyta</taxon>
        <taxon>Tracheophyta</taxon>
        <taxon>Spermatophyta</taxon>
        <taxon>Magnoliopsida</taxon>
        <taxon>Liliopsida</taxon>
        <taxon>Asparagales</taxon>
        <taxon>Orchidaceae</taxon>
        <taxon>Orchidoideae</taxon>
        <taxon>Orchideae</taxon>
        <taxon>Orchidinae</taxon>
        <taxon>Platanthera</taxon>
    </lineage>
</organism>
<proteinExistence type="predicted"/>
<keyword evidence="3" id="KW-0812">Transmembrane</keyword>
<evidence type="ECO:0000256" key="3">
    <source>
        <dbReference type="SAM" id="Phobius"/>
    </source>
</evidence>